<keyword evidence="7" id="KW-1185">Reference proteome</keyword>
<keyword evidence="5" id="KW-1003">Cell membrane</keyword>
<feature type="transmembrane region" description="Helical" evidence="5">
    <location>
        <begin position="33"/>
        <end position="53"/>
    </location>
</feature>
<feature type="transmembrane region" description="Helical" evidence="5">
    <location>
        <begin position="65"/>
        <end position="83"/>
    </location>
</feature>
<dbReference type="GO" id="GO:0005886">
    <property type="term" value="C:plasma membrane"/>
    <property type="evidence" value="ECO:0007669"/>
    <property type="project" value="UniProtKB-SubCell"/>
</dbReference>
<keyword evidence="2 5" id="KW-0812">Transmembrane</keyword>
<comment type="subcellular location">
    <subcellularLocation>
        <location evidence="5">Cell membrane</location>
        <topology evidence="5">Multi-pass membrane protein</topology>
    </subcellularLocation>
    <subcellularLocation>
        <location evidence="1">Membrane</location>
        <topology evidence="1">Multi-pass membrane protein</topology>
    </subcellularLocation>
</comment>
<dbReference type="AlphaFoldDB" id="M2Y9C1"/>
<comment type="similarity">
    <text evidence="5">Belongs to the 4-toluene sulfonate uptake permease (TSUP) (TC 2.A.102) family.</text>
</comment>
<dbReference type="PATRIC" id="fig|1278076.4.peg.5228"/>
<keyword evidence="3 5" id="KW-1133">Transmembrane helix</keyword>
<evidence type="ECO:0000256" key="1">
    <source>
        <dbReference type="ARBA" id="ARBA00004141"/>
    </source>
</evidence>
<dbReference type="Proteomes" id="UP000011731">
    <property type="component" value="Unassembled WGS sequence"/>
</dbReference>
<sequence>MLSFNMRAAVGTSLLVIITNSLASLAARASTITALPWAIVLPFTAAAVSASWLGKRVGGNVSSTVLQRVFAGILLLVAAAMLADAAL</sequence>
<comment type="caution">
    <text evidence="6">The sequence shown here is derived from an EMBL/GenBank/DDBJ whole genome shotgun (WGS) entry which is preliminary data.</text>
</comment>
<evidence type="ECO:0000313" key="7">
    <source>
        <dbReference type="Proteomes" id="UP000011731"/>
    </source>
</evidence>
<dbReference type="InterPro" id="IPR002781">
    <property type="entry name" value="TM_pro_TauE-like"/>
</dbReference>
<gene>
    <name evidence="6" type="ORF">G352_25502</name>
</gene>
<name>M2Y9C1_9NOCA</name>
<proteinExistence type="inferred from homology"/>
<keyword evidence="4 5" id="KW-0472">Membrane</keyword>
<evidence type="ECO:0000256" key="5">
    <source>
        <dbReference type="RuleBase" id="RU363041"/>
    </source>
</evidence>
<accession>M2Y9C1</accession>
<evidence type="ECO:0000256" key="3">
    <source>
        <dbReference type="ARBA" id="ARBA00022989"/>
    </source>
</evidence>
<organism evidence="6 7">
    <name type="scientific">Rhodococcus ruber BKS 20-38</name>
    <dbReference type="NCBI Taxonomy" id="1278076"/>
    <lineage>
        <taxon>Bacteria</taxon>
        <taxon>Bacillati</taxon>
        <taxon>Actinomycetota</taxon>
        <taxon>Actinomycetes</taxon>
        <taxon>Mycobacteriales</taxon>
        <taxon>Nocardiaceae</taxon>
        <taxon>Rhodococcus</taxon>
    </lineage>
</organism>
<reference evidence="6 7" key="1">
    <citation type="journal article" date="2013" name="Genome Announc.">
        <title>Draft Genome Sequence of Rhodococcus ruber Strain BKS 20-38.</title>
        <authorList>
            <person name="Bala M."/>
            <person name="Kumar S."/>
            <person name="Raghava G.P."/>
            <person name="Mayilraj S."/>
        </authorList>
    </citation>
    <scope>NUCLEOTIDE SEQUENCE [LARGE SCALE GENOMIC DNA]</scope>
    <source>
        <strain evidence="6 7">BKS 20-38</strain>
    </source>
</reference>
<evidence type="ECO:0000256" key="4">
    <source>
        <dbReference type="ARBA" id="ARBA00023136"/>
    </source>
</evidence>
<dbReference type="Pfam" id="PF01925">
    <property type="entry name" value="TauE"/>
    <property type="match status" value="1"/>
</dbReference>
<protein>
    <recommendedName>
        <fullName evidence="5">Probable membrane transporter protein</fullName>
    </recommendedName>
</protein>
<dbReference type="EMBL" id="AOEX01000101">
    <property type="protein sequence ID" value="EME51522.1"/>
    <property type="molecule type" value="Genomic_DNA"/>
</dbReference>
<evidence type="ECO:0000313" key="6">
    <source>
        <dbReference type="EMBL" id="EME51522.1"/>
    </source>
</evidence>
<evidence type="ECO:0000256" key="2">
    <source>
        <dbReference type="ARBA" id="ARBA00022692"/>
    </source>
</evidence>